<keyword evidence="6" id="KW-0862">Zinc</keyword>
<dbReference type="InterPro" id="IPR003495">
    <property type="entry name" value="CobW/HypB/UreG_nucleotide-bd"/>
</dbReference>
<feature type="domain" description="CobW/HypB/UreG nucleotide-binding" evidence="10">
    <location>
        <begin position="119"/>
        <end position="278"/>
    </location>
</feature>
<evidence type="ECO:0000256" key="8">
    <source>
        <dbReference type="ARBA" id="ARBA00035238"/>
    </source>
</evidence>
<feature type="region of interest" description="Disordered" evidence="9">
    <location>
        <begin position="54"/>
        <end position="89"/>
    </location>
</feature>
<reference evidence="11 12" key="1">
    <citation type="journal article" date="2024" name="Chem. Sci.">
        <title>Discovery of megapolipeptins by genome mining of a Burkholderiales bacteria collection.</title>
        <authorList>
            <person name="Paulo B.S."/>
            <person name="Recchia M.J.J."/>
            <person name="Lee S."/>
            <person name="Fergusson C.H."/>
            <person name="Romanowski S.B."/>
            <person name="Hernandez A."/>
            <person name="Krull N."/>
            <person name="Liu D.Y."/>
            <person name="Cavanagh H."/>
            <person name="Bos A."/>
            <person name="Gray C.A."/>
            <person name="Murphy B.T."/>
            <person name="Linington R.G."/>
            <person name="Eustaquio A.S."/>
        </authorList>
    </citation>
    <scope>NUCLEOTIDE SEQUENCE [LARGE SCALE GENOMIC DNA]</scope>
    <source>
        <strain evidence="11 12">RL17-350-BIC-A</strain>
    </source>
</reference>
<dbReference type="InterPro" id="IPR004392">
    <property type="entry name" value="Hyd_mat_HypB"/>
</dbReference>
<dbReference type="Proteomes" id="UP001629230">
    <property type="component" value="Unassembled WGS sequence"/>
</dbReference>
<proteinExistence type="inferred from homology"/>
<evidence type="ECO:0000256" key="5">
    <source>
        <dbReference type="ARBA" id="ARBA00022801"/>
    </source>
</evidence>
<evidence type="ECO:0000259" key="10">
    <source>
        <dbReference type="Pfam" id="PF02492"/>
    </source>
</evidence>
<evidence type="ECO:0000256" key="4">
    <source>
        <dbReference type="ARBA" id="ARBA00022741"/>
    </source>
</evidence>
<keyword evidence="12" id="KW-1185">Reference proteome</keyword>
<accession>A0ABW9ANF1</accession>
<name>A0ABW9ANF1_9BURK</name>
<sequence length="304" mass="33061">MCTTCGCSNTQSAAVTDLDEAVEAGSQSESTTAGAGSAGPAYRRVIPRHLVGVSAHSHSHSHSHHDDHVHDHGDVHHHHEHHHEHSTSINLERDILAKNQLLAERNRGWLAGRSILALNLMSSPGAGKTTLLERTIRDLGNAFPLTVIEGDQATLNDAKRIRATGARVVQINTGAGCHLDAEMASRALTQLDPPLHSVVMIENVGNLVCPALFDLGEAAKVLILSVTEGEDKPIKYPHMFRACSLLLLNKIDLLPHLRFDVERCIEYAKRVNPQMQILQVSAQSGEGMEAWYGWLRSRAATASP</sequence>
<dbReference type="PANTHER" id="PTHR30134:SF2">
    <property type="entry name" value="HYDROGENASE MATURATION FACTOR HYPB"/>
    <property type="match status" value="1"/>
</dbReference>
<protein>
    <recommendedName>
        <fullName evidence="8">Hydrogenase maturation factor HypB</fullName>
    </recommendedName>
</protein>
<keyword evidence="4" id="KW-0547">Nucleotide-binding</keyword>
<dbReference type="Gene3D" id="3.40.50.300">
    <property type="entry name" value="P-loop containing nucleotide triphosphate hydrolases"/>
    <property type="match status" value="1"/>
</dbReference>
<dbReference type="NCBIfam" id="TIGR00073">
    <property type="entry name" value="hypB"/>
    <property type="match status" value="1"/>
</dbReference>
<evidence type="ECO:0000313" key="11">
    <source>
        <dbReference type="EMBL" id="MFM0001104.1"/>
    </source>
</evidence>
<gene>
    <name evidence="11" type="primary">hypB</name>
    <name evidence="11" type="ORF">PQR57_08760</name>
</gene>
<feature type="region of interest" description="Disordered" evidence="9">
    <location>
        <begin position="20"/>
        <end position="40"/>
    </location>
</feature>
<keyword evidence="5" id="KW-0378">Hydrolase</keyword>
<keyword evidence="3" id="KW-0479">Metal-binding</keyword>
<evidence type="ECO:0000256" key="1">
    <source>
        <dbReference type="ARBA" id="ARBA00006211"/>
    </source>
</evidence>
<evidence type="ECO:0000256" key="2">
    <source>
        <dbReference type="ARBA" id="ARBA00022596"/>
    </source>
</evidence>
<feature type="compositionally biased region" description="Basic and acidic residues" evidence="9">
    <location>
        <begin position="64"/>
        <end position="74"/>
    </location>
</feature>
<evidence type="ECO:0000313" key="12">
    <source>
        <dbReference type="Proteomes" id="UP001629230"/>
    </source>
</evidence>
<evidence type="ECO:0000256" key="6">
    <source>
        <dbReference type="ARBA" id="ARBA00022833"/>
    </source>
</evidence>
<evidence type="ECO:0000256" key="3">
    <source>
        <dbReference type="ARBA" id="ARBA00022723"/>
    </source>
</evidence>
<comment type="caution">
    <text evidence="11">The sequence shown here is derived from an EMBL/GenBank/DDBJ whole genome shotgun (WGS) entry which is preliminary data.</text>
</comment>
<dbReference type="EMBL" id="JAQQEZ010000005">
    <property type="protein sequence ID" value="MFM0001104.1"/>
    <property type="molecule type" value="Genomic_DNA"/>
</dbReference>
<dbReference type="PANTHER" id="PTHR30134">
    <property type="entry name" value="HYDROGENASE PROTEIN ASSEMBLY PROTEIN, NICKEL CHAPERONE"/>
    <property type="match status" value="1"/>
</dbReference>
<evidence type="ECO:0000256" key="7">
    <source>
        <dbReference type="ARBA" id="ARBA00023134"/>
    </source>
</evidence>
<dbReference type="InterPro" id="IPR027417">
    <property type="entry name" value="P-loop_NTPase"/>
</dbReference>
<keyword evidence="2" id="KW-0533">Nickel</keyword>
<dbReference type="Pfam" id="PF02492">
    <property type="entry name" value="cobW"/>
    <property type="match status" value="1"/>
</dbReference>
<comment type="similarity">
    <text evidence="1">Belongs to the SIMIBI class G3E GTPase family. HypB/HupM subfamily.</text>
</comment>
<organism evidence="11 12">
    <name type="scientific">Paraburkholderia dipogonis</name>
    <dbReference type="NCBI Taxonomy" id="1211383"/>
    <lineage>
        <taxon>Bacteria</taxon>
        <taxon>Pseudomonadati</taxon>
        <taxon>Pseudomonadota</taxon>
        <taxon>Betaproteobacteria</taxon>
        <taxon>Burkholderiales</taxon>
        <taxon>Burkholderiaceae</taxon>
        <taxon>Paraburkholderia</taxon>
    </lineage>
</organism>
<dbReference type="CDD" id="cd05390">
    <property type="entry name" value="HypB"/>
    <property type="match status" value="1"/>
</dbReference>
<evidence type="ECO:0000256" key="9">
    <source>
        <dbReference type="SAM" id="MobiDB-lite"/>
    </source>
</evidence>
<keyword evidence="7" id="KW-0342">GTP-binding</keyword>
<dbReference type="SUPFAM" id="SSF52540">
    <property type="entry name" value="P-loop containing nucleoside triphosphate hydrolases"/>
    <property type="match status" value="1"/>
</dbReference>
<feature type="compositionally biased region" description="Low complexity" evidence="9">
    <location>
        <begin position="24"/>
        <end position="39"/>
    </location>
</feature>